<feature type="binding site" evidence="17">
    <location>
        <position position="310"/>
    </location>
    <ligand>
        <name>(6S)-NADPHX</name>
        <dbReference type="ChEBI" id="CHEBI:64076"/>
    </ligand>
</feature>
<evidence type="ECO:0000256" key="19">
    <source>
        <dbReference type="PIRNR" id="PIRNR017184"/>
    </source>
</evidence>
<comment type="function">
    <text evidence="17">Catalyzes the dehydration of the S-form of NAD(P)HX at the expense of ADP, which is converted to AMP. Together with NAD(P)HX epimerase, which catalyzes the epimerization of the S- and R-forms, the enzyme allows the repair of both epimers of NAD(P)HX, a damaged form of NAD(P)H that is a result of enzymatic or heat-dependent hydration.</text>
</comment>
<feature type="binding site" evidence="17">
    <location>
        <position position="434"/>
    </location>
    <ligand>
        <name>(6S)-NADPHX</name>
        <dbReference type="ChEBI" id="CHEBI:64076"/>
    </ligand>
</feature>
<dbReference type="InterPro" id="IPR000631">
    <property type="entry name" value="CARKD"/>
</dbReference>
<evidence type="ECO:0000256" key="3">
    <source>
        <dbReference type="ARBA" id="ARBA00006001"/>
    </source>
</evidence>
<dbReference type="RefSeq" id="WP_081267270.1">
    <property type="nucleotide sequence ID" value="NZ_LVHG01000034.1"/>
</dbReference>
<evidence type="ECO:0000256" key="6">
    <source>
        <dbReference type="ARBA" id="ARBA00022741"/>
    </source>
</evidence>
<dbReference type="AlphaFoldDB" id="A0AA91DQH0"/>
<evidence type="ECO:0000313" key="23">
    <source>
        <dbReference type="Proteomes" id="UP000077852"/>
    </source>
</evidence>
<proteinExistence type="inferred from homology"/>
<dbReference type="Pfam" id="PF03853">
    <property type="entry name" value="YjeF_N"/>
    <property type="match status" value="1"/>
</dbReference>
<name>A0AA91DQH0_VARPD</name>
<evidence type="ECO:0000256" key="18">
    <source>
        <dbReference type="HAMAP-Rule" id="MF_01966"/>
    </source>
</evidence>
<keyword evidence="11 18" id="KW-0413">Isomerase</keyword>
<comment type="similarity">
    <text evidence="4 19">In the C-terminal section; belongs to the NnrD/CARKD family.</text>
</comment>
<feature type="binding site" evidence="17">
    <location>
        <position position="366"/>
    </location>
    <ligand>
        <name>(6S)-NADPHX</name>
        <dbReference type="ChEBI" id="CHEBI:64076"/>
    </ligand>
</feature>
<dbReference type="Proteomes" id="UP000077852">
    <property type="component" value="Unassembled WGS sequence"/>
</dbReference>
<comment type="cofactor">
    <cofactor evidence="17">
        <name>Mg(2+)</name>
        <dbReference type="ChEBI" id="CHEBI:18420"/>
    </cofactor>
</comment>
<dbReference type="GO" id="GO:0052855">
    <property type="term" value="F:ADP-dependent NAD(P)H-hydrate dehydratase activity"/>
    <property type="evidence" value="ECO:0007669"/>
    <property type="project" value="UniProtKB-UniRule"/>
</dbReference>
<evidence type="ECO:0000256" key="12">
    <source>
        <dbReference type="ARBA" id="ARBA00023239"/>
    </source>
</evidence>
<keyword evidence="9 18" id="KW-0630">Potassium</keyword>
<evidence type="ECO:0000259" key="21">
    <source>
        <dbReference type="PROSITE" id="PS51385"/>
    </source>
</evidence>
<comment type="caution">
    <text evidence="18">Lacks conserved residue(s) required for the propagation of feature annotation.</text>
</comment>
<comment type="similarity">
    <text evidence="17">Belongs to the NnrD/CARKD family.</text>
</comment>
<feature type="binding site" evidence="18">
    <location>
        <position position="161"/>
    </location>
    <ligand>
        <name>K(+)</name>
        <dbReference type="ChEBI" id="CHEBI:29103"/>
    </ligand>
</feature>
<feature type="domain" description="YjeF C-terminal" evidence="20">
    <location>
        <begin position="222"/>
        <end position="486"/>
    </location>
</feature>
<dbReference type="HAMAP" id="MF_01966">
    <property type="entry name" value="NADHX_epimerase"/>
    <property type="match status" value="1"/>
</dbReference>
<keyword evidence="6 17" id="KW-0547">Nucleotide-binding</keyword>
<evidence type="ECO:0000256" key="5">
    <source>
        <dbReference type="ARBA" id="ARBA00022723"/>
    </source>
</evidence>
<evidence type="ECO:0000256" key="10">
    <source>
        <dbReference type="ARBA" id="ARBA00023027"/>
    </source>
</evidence>
<dbReference type="InterPro" id="IPR004443">
    <property type="entry name" value="YjeF_N_dom"/>
</dbReference>
<keyword evidence="8 17" id="KW-0521">NADP</keyword>
<dbReference type="Gene3D" id="3.40.50.10260">
    <property type="entry name" value="YjeF N-terminal domain"/>
    <property type="match status" value="1"/>
</dbReference>
<dbReference type="GO" id="GO:0046496">
    <property type="term" value="P:nicotinamide nucleotide metabolic process"/>
    <property type="evidence" value="ECO:0007669"/>
    <property type="project" value="UniProtKB-UniRule"/>
</dbReference>
<comment type="function">
    <text evidence="14 19">Bifunctional enzyme that catalyzes the epimerization of the S- and R-forms of NAD(P)HX and the dehydration of the S-form of NAD(P)HX at the expense of ADP, which is converted to AMP. This allows the repair of both epimers of NAD(P)HX, a damaged form of NAD(P)H that is a result of enzymatic or heat-dependent hydration.</text>
</comment>
<feature type="binding site" evidence="18">
    <location>
        <begin position="64"/>
        <end position="68"/>
    </location>
    <ligand>
        <name>(6S)-NADPHX</name>
        <dbReference type="ChEBI" id="CHEBI:64076"/>
    </ligand>
</feature>
<dbReference type="CDD" id="cd01171">
    <property type="entry name" value="YXKO-related"/>
    <property type="match status" value="1"/>
</dbReference>
<dbReference type="GO" id="GO:0052856">
    <property type="term" value="F:NAD(P)HX epimerase activity"/>
    <property type="evidence" value="ECO:0007669"/>
    <property type="project" value="UniProtKB-UniRule"/>
</dbReference>
<dbReference type="Pfam" id="PF01256">
    <property type="entry name" value="Carb_kinase"/>
    <property type="match status" value="1"/>
</dbReference>
<dbReference type="PANTHER" id="PTHR12592:SF0">
    <property type="entry name" value="ATP-DEPENDENT (S)-NAD(P)H-HYDRATE DEHYDRATASE"/>
    <property type="match status" value="1"/>
</dbReference>
<evidence type="ECO:0000256" key="11">
    <source>
        <dbReference type="ARBA" id="ARBA00023235"/>
    </source>
</evidence>
<keyword evidence="7 17" id="KW-0067">ATP-binding</keyword>
<evidence type="ECO:0000256" key="16">
    <source>
        <dbReference type="ARBA" id="ARBA00049209"/>
    </source>
</evidence>
<dbReference type="Gene3D" id="3.40.1190.20">
    <property type="match status" value="1"/>
</dbReference>
<comment type="function">
    <text evidence="18">Catalyzes the epimerization of the S- and R-forms of NAD(P)HX, a damaged form of NAD(P)H that is a result of enzymatic or heat-dependent hydration. This is a prerequisite for the S-specific NAD(P)H-hydrate dehydratase to allow the repair of both epimers of NAD(P)HX.</text>
</comment>
<dbReference type="SUPFAM" id="SSF64153">
    <property type="entry name" value="YjeF N-terminal domain-like"/>
    <property type="match status" value="1"/>
</dbReference>
<accession>A0AA91DQH0</accession>
<dbReference type="PROSITE" id="PS51383">
    <property type="entry name" value="YJEF_C_3"/>
    <property type="match status" value="1"/>
</dbReference>
<comment type="catalytic activity">
    <reaction evidence="15 17 19">
        <text>(6S)-NADHX + ADP = AMP + phosphate + NADH + H(+)</text>
        <dbReference type="Rhea" id="RHEA:32223"/>
        <dbReference type="ChEBI" id="CHEBI:15378"/>
        <dbReference type="ChEBI" id="CHEBI:43474"/>
        <dbReference type="ChEBI" id="CHEBI:57945"/>
        <dbReference type="ChEBI" id="CHEBI:64074"/>
        <dbReference type="ChEBI" id="CHEBI:456215"/>
        <dbReference type="ChEBI" id="CHEBI:456216"/>
        <dbReference type="EC" id="4.2.1.136"/>
    </reaction>
</comment>
<comment type="catalytic activity">
    <reaction evidence="2 18 19">
        <text>(6R)-NADPHX = (6S)-NADPHX</text>
        <dbReference type="Rhea" id="RHEA:32227"/>
        <dbReference type="ChEBI" id="CHEBI:64076"/>
        <dbReference type="ChEBI" id="CHEBI:64077"/>
        <dbReference type="EC" id="5.1.99.6"/>
    </reaction>
</comment>
<keyword evidence="10 17" id="KW-0520">NAD</keyword>
<comment type="similarity">
    <text evidence="18">Belongs to the NnrE/AIBP family.</text>
</comment>
<keyword evidence="12 17" id="KW-0456">Lyase</keyword>
<comment type="cofactor">
    <cofactor evidence="18 19">
        <name>K(+)</name>
        <dbReference type="ChEBI" id="CHEBI:29103"/>
    </cofactor>
    <text evidence="18 19">Binds 1 potassium ion per subunit.</text>
</comment>
<dbReference type="InterPro" id="IPR017953">
    <property type="entry name" value="Carbohydrate_kinase_pred_CS"/>
</dbReference>
<dbReference type="NCBIfam" id="TIGR00197">
    <property type="entry name" value="yjeF_nterm"/>
    <property type="match status" value="1"/>
</dbReference>
<dbReference type="EC" id="5.1.99.6" evidence="19"/>
<sequence>MQRITPATAANLFDIAATRRIEQAAAAALPAHALMQRAGLAAARLAMAIAPHARTIWVACGPGNNGGDGFEAAAQLRHRGFFPVVTFAGDESRLPPDAKTSLQRARDAGVAFAENPPSAYELAMDALLGIGSTRPPQGTMAEWLRQMHASAQPVLSVDVPSGLNADTGVLPKDFDRTNASTRHCITFLTLKPGLFTAQGRDAAGITWFDDLGCSHVTDQPAAVLTGTPKAQPRAHASHKGSYGDVAVIGGASGMAGAALLAGSAALHAGAGRVFVGLLDPGAAVVDTSQPELMLRDARSLDLSGMTAVCGCGGGEAVRELLPRVLATAAALVLDADALNAVAADSALQARLASRGKDGLPTVITPHPLEAARLLGCTAADIQADRLASARQLASRFGVVAVLKGSGTVVSDASGAPPAINLTGNAALATAGTGDVLAGMIGAALAAGRPAFEAACEAVWQHGHIADTWPADAAPLTAGTLARRAPA</sequence>
<dbReference type="PANTHER" id="PTHR12592">
    <property type="entry name" value="ATP-DEPENDENT (S)-NAD(P)H-HYDRATE DEHYDRATASE FAMILY MEMBER"/>
    <property type="match status" value="1"/>
</dbReference>
<comment type="similarity">
    <text evidence="3 19">In the N-terminal section; belongs to the NnrE/AIBP family.</text>
</comment>
<feature type="binding site" evidence="17">
    <location>
        <position position="433"/>
    </location>
    <ligand>
        <name>AMP</name>
        <dbReference type="ChEBI" id="CHEBI:456215"/>
    </ligand>
</feature>
<dbReference type="NCBIfam" id="TIGR00196">
    <property type="entry name" value="yjeF_cterm"/>
    <property type="match status" value="1"/>
</dbReference>
<comment type="subunit">
    <text evidence="17">Homotetramer.</text>
</comment>
<keyword evidence="5 18" id="KW-0479">Metal-binding</keyword>
<evidence type="ECO:0000256" key="2">
    <source>
        <dbReference type="ARBA" id="ARBA00000909"/>
    </source>
</evidence>
<evidence type="ECO:0000256" key="4">
    <source>
        <dbReference type="ARBA" id="ARBA00009524"/>
    </source>
</evidence>
<evidence type="ECO:0000256" key="13">
    <source>
        <dbReference type="ARBA" id="ARBA00023268"/>
    </source>
</evidence>
<comment type="catalytic activity">
    <reaction evidence="1 18 19">
        <text>(6R)-NADHX = (6S)-NADHX</text>
        <dbReference type="Rhea" id="RHEA:32215"/>
        <dbReference type="ChEBI" id="CHEBI:64074"/>
        <dbReference type="ChEBI" id="CHEBI:64075"/>
        <dbReference type="EC" id="5.1.99.6"/>
    </reaction>
</comment>
<dbReference type="PROSITE" id="PS01050">
    <property type="entry name" value="YJEF_C_2"/>
    <property type="match status" value="1"/>
</dbReference>
<reference evidence="22 23" key="1">
    <citation type="submission" date="2016-03" db="EMBL/GenBank/DDBJ databases">
        <title>Genome sequence of Variovorax paradoxus KB5.</title>
        <authorList>
            <person name="Jeong H."/>
            <person name="Hong C.E."/>
            <person name="Jo S.H."/>
            <person name="Park J.M."/>
        </authorList>
    </citation>
    <scope>NUCLEOTIDE SEQUENCE [LARGE SCALE GENOMIC DNA]</scope>
    <source>
        <strain evidence="22 23">KB5</strain>
    </source>
</reference>
<gene>
    <name evidence="18" type="primary">nnrE</name>
    <name evidence="17" type="synonym">nnrD</name>
    <name evidence="22" type="ORF">A3K87_12095</name>
</gene>
<evidence type="ECO:0000256" key="7">
    <source>
        <dbReference type="ARBA" id="ARBA00022840"/>
    </source>
</evidence>
<feature type="binding site" evidence="17">
    <location>
        <begin position="403"/>
        <end position="407"/>
    </location>
    <ligand>
        <name>AMP</name>
        <dbReference type="ChEBI" id="CHEBI:456215"/>
    </ligand>
</feature>
<evidence type="ECO:0000256" key="14">
    <source>
        <dbReference type="ARBA" id="ARBA00025153"/>
    </source>
</evidence>
<dbReference type="HAMAP" id="MF_01965">
    <property type="entry name" value="NADHX_dehydratase"/>
    <property type="match status" value="1"/>
</dbReference>
<keyword evidence="13" id="KW-0511">Multifunctional enzyme</keyword>
<feature type="binding site" evidence="18">
    <location>
        <position position="158"/>
    </location>
    <ligand>
        <name>(6S)-NADPHX</name>
        <dbReference type="ChEBI" id="CHEBI:64076"/>
    </ligand>
</feature>
<comment type="catalytic activity">
    <reaction evidence="16 17 19">
        <text>(6S)-NADPHX + ADP = AMP + phosphate + NADPH + H(+)</text>
        <dbReference type="Rhea" id="RHEA:32235"/>
        <dbReference type="ChEBI" id="CHEBI:15378"/>
        <dbReference type="ChEBI" id="CHEBI:43474"/>
        <dbReference type="ChEBI" id="CHEBI:57783"/>
        <dbReference type="ChEBI" id="CHEBI:64076"/>
        <dbReference type="ChEBI" id="CHEBI:456215"/>
        <dbReference type="ChEBI" id="CHEBI:456216"/>
        <dbReference type="EC" id="4.2.1.136"/>
    </reaction>
</comment>
<comment type="caution">
    <text evidence="22">The sequence shown here is derived from an EMBL/GenBank/DDBJ whole genome shotgun (WGS) entry which is preliminary data.</text>
</comment>
<evidence type="ECO:0000256" key="8">
    <source>
        <dbReference type="ARBA" id="ARBA00022857"/>
    </source>
</evidence>
<dbReference type="EMBL" id="LVHG01000034">
    <property type="protein sequence ID" value="OAK65075.1"/>
    <property type="molecule type" value="Genomic_DNA"/>
</dbReference>
<feature type="binding site" evidence="18">
    <location>
        <position position="65"/>
    </location>
    <ligand>
        <name>K(+)</name>
        <dbReference type="ChEBI" id="CHEBI:29103"/>
    </ligand>
</feature>
<dbReference type="PIRSF" id="PIRSF017184">
    <property type="entry name" value="Nnr"/>
    <property type="match status" value="1"/>
</dbReference>
<dbReference type="InterPro" id="IPR029056">
    <property type="entry name" value="Ribokinase-like"/>
</dbReference>
<evidence type="ECO:0000256" key="15">
    <source>
        <dbReference type="ARBA" id="ARBA00048238"/>
    </source>
</evidence>
<feature type="binding site" evidence="18">
    <location>
        <position position="125"/>
    </location>
    <ligand>
        <name>K(+)</name>
        <dbReference type="ChEBI" id="CHEBI:29103"/>
    </ligand>
</feature>
<feature type="domain" description="YjeF N-terminal" evidence="21">
    <location>
        <begin position="18"/>
        <end position="219"/>
    </location>
</feature>
<dbReference type="InterPro" id="IPR030677">
    <property type="entry name" value="Nnr"/>
</dbReference>
<dbReference type="GO" id="GO:0110051">
    <property type="term" value="P:metabolite repair"/>
    <property type="evidence" value="ECO:0007669"/>
    <property type="project" value="TreeGrafter"/>
</dbReference>
<dbReference type="GO" id="GO:0046872">
    <property type="term" value="F:metal ion binding"/>
    <property type="evidence" value="ECO:0007669"/>
    <property type="project" value="UniProtKB-UniRule"/>
</dbReference>
<evidence type="ECO:0000313" key="22">
    <source>
        <dbReference type="EMBL" id="OAK65075.1"/>
    </source>
</evidence>
<evidence type="ECO:0000259" key="20">
    <source>
        <dbReference type="PROSITE" id="PS51383"/>
    </source>
</evidence>
<feature type="binding site" evidence="17">
    <location>
        <position position="257"/>
    </location>
    <ligand>
        <name>(6S)-NADPHX</name>
        <dbReference type="ChEBI" id="CHEBI:64076"/>
    </ligand>
</feature>
<evidence type="ECO:0000256" key="17">
    <source>
        <dbReference type="HAMAP-Rule" id="MF_01965"/>
    </source>
</evidence>
<feature type="binding site" evidence="18">
    <location>
        <begin position="129"/>
        <end position="135"/>
    </location>
    <ligand>
        <name>(6S)-NADPHX</name>
        <dbReference type="ChEBI" id="CHEBI:64076"/>
    </ligand>
</feature>
<dbReference type="GO" id="GO:0005524">
    <property type="term" value="F:ATP binding"/>
    <property type="evidence" value="ECO:0007669"/>
    <property type="project" value="UniProtKB-UniRule"/>
</dbReference>
<evidence type="ECO:0000256" key="1">
    <source>
        <dbReference type="ARBA" id="ARBA00000013"/>
    </source>
</evidence>
<dbReference type="EC" id="4.2.1.136" evidence="19"/>
<organism evidence="22 23">
    <name type="scientific">Variovorax paradoxus</name>
    <dbReference type="NCBI Taxonomy" id="34073"/>
    <lineage>
        <taxon>Bacteria</taxon>
        <taxon>Pseudomonadati</taxon>
        <taxon>Pseudomonadota</taxon>
        <taxon>Betaproteobacteria</taxon>
        <taxon>Burkholderiales</taxon>
        <taxon>Comamonadaceae</taxon>
        <taxon>Variovorax</taxon>
    </lineage>
</organism>
<dbReference type="SUPFAM" id="SSF53613">
    <property type="entry name" value="Ribokinase-like"/>
    <property type="match status" value="1"/>
</dbReference>
<dbReference type="InterPro" id="IPR036652">
    <property type="entry name" value="YjeF_N_dom_sf"/>
</dbReference>
<dbReference type="PROSITE" id="PS51385">
    <property type="entry name" value="YJEF_N"/>
    <property type="match status" value="1"/>
</dbReference>
<protein>
    <recommendedName>
        <fullName evidence="19">Bifunctional NAD(P)H-hydrate repair enzyme</fullName>
    </recommendedName>
    <alternativeName>
        <fullName evidence="19">Nicotinamide nucleotide repair protein</fullName>
    </alternativeName>
    <domain>
        <recommendedName>
            <fullName evidence="19">ADP-dependent (S)-NAD(P)H-hydrate dehydratase</fullName>
            <ecNumber evidence="19">4.2.1.136</ecNumber>
        </recommendedName>
        <alternativeName>
            <fullName evidence="19">ADP-dependent NAD(P)HX dehydratase</fullName>
        </alternativeName>
    </domain>
    <domain>
        <recommendedName>
            <fullName evidence="19">NAD(P)H-hydrate epimerase</fullName>
            <ecNumber evidence="19">5.1.99.6</ecNumber>
        </recommendedName>
    </domain>
</protein>
<evidence type="ECO:0000256" key="9">
    <source>
        <dbReference type="ARBA" id="ARBA00022958"/>
    </source>
</evidence>